<dbReference type="PROSITE" id="PS00531">
    <property type="entry name" value="RNASE_T2_2"/>
    <property type="match status" value="1"/>
</dbReference>
<sequence>MPSLLVSALVGLVGARLASSTVQALRTAHNQSPFSNSANLPATSSCGGGVASCTNTTVVSDLCCFEAPGGLLLQTQFWDTKPSTGPANSWTIHGLWPDHCDLGFSENCDPSRAYTNIGGLLSDQGAQDTLDYMQTYWVDIDGHDETFWEHEWKTHGTCMSTLKLRCLPEGSPKGAEVNGSSIPAHFKLLRTSFRPSRFSTP</sequence>
<dbReference type="InterPro" id="IPR033130">
    <property type="entry name" value="RNase_T2_His_AS_2"/>
</dbReference>
<dbReference type="PANTHER" id="PTHR11240:SF22">
    <property type="entry name" value="RIBONUCLEASE T2"/>
    <property type="match status" value="1"/>
</dbReference>
<dbReference type="AlphaFoldDB" id="A0AAD6U7M7"/>
<evidence type="ECO:0000313" key="5">
    <source>
        <dbReference type="EMBL" id="KAJ7087540.1"/>
    </source>
</evidence>
<feature type="chain" id="PRO_5042040714" description="ribonuclease T2" evidence="4">
    <location>
        <begin position="25"/>
        <end position="201"/>
    </location>
</feature>
<dbReference type="InterPro" id="IPR036430">
    <property type="entry name" value="RNase_T2-like_sf"/>
</dbReference>
<dbReference type="EC" id="4.6.1.19" evidence="2"/>
<keyword evidence="4" id="KW-0732">Signal</keyword>
<evidence type="ECO:0000256" key="2">
    <source>
        <dbReference type="ARBA" id="ARBA00012571"/>
    </source>
</evidence>
<dbReference type="GO" id="GO:0033897">
    <property type="term" value="F:ribonuclease T2 activity"/>
    <property type="evidence" value="ECO:0007669"/>
    <property type="project" value="UniProtKB-EC"/>
</dbReference>
<dbReference type="GO" id="GO:0006401">
    <property type="term" value="P:RNA catabolic process"/>
    <property type="evidence" value="ECO:0007669"/>
    <property type="project" value="TreeGrafter"/>
</dbReference>
<evidence type="ECO:0000313" key="6">
    <source>
        <dbReference type="Proteomes" id="UP001222325"/>
    </source>
</evidence>
<feature type="signal peptide" evidence="4">
    <location>
        <begin position="1"/>
        <end position="24"/>
    </location>
</feature>
<dbReference type="Gene3D" id="3.90.730.10">
    <property type="entry name" value="Ribonuclease T2-like"/>
    <property type="match status" value="1"/>
</dbReference>
<accession>A0AAD6U7M7</accession>
<organism evidence="5 6">
    <name type="scientific">Mycena belliarum</name>
    <dbReference type="NCBI Taxonomy" id="1033014"/>
    <lineage>
        <taxon>Eukaryota</taxon>
        <taxon>Fungi</taxon>
        <taxon>Dikarya</taxon>
        <taxon>Basidiomycota</taxon>
        <taxon>Agaricomycotina</taxon>
        <taxon>Agaricomycetes</taxon>
        <taxon>Agaricomycetidae</taxon>
        <taxon>Agaricales</taxon>
        <taxon>Marasmiineae</taxon>
        <taxon>Mycenaceae</taxon>
        <taxon>Mycena</taxon>
    </lineage>
</organism>
<evidence type="ECO:0000256" key="3">
    <source>
        <dbReference type="RuleBase" id="RU004328"/>
    </source>
</evidence>
<dbReference type="Proteomes" id="UP001222325">
    <property type="component" value="Unassembled WGS sequence"/>
</dbReference>
<evidence type="ECO:0000256" key="4">
    <source>
        <dbReference type="SAM" id="SignalP"/>
    </source>
</evidence>
<comment type="similarity">
    <text evidence="1 3">Belongs to the RNase T2 family.</text>
</comment>
<dbReference type="EMBL" id="JARJCN010000028">
    <property type="protein sequence ID" value="KAJ7087540.1"/>
    <property type="molecule type" value="Genomic_DNA"/>
</dbReference>
<dbReference type="PANTHER" id="PTHR11240">
    <property type="entry name" value="RIBONUCLEASE T2"/>
    <property type="match status" value="1"/>
</dbReference>
<name>A0AAD6U7M7_9AGAR</name>
<dbReference type="GO" id="GO:0005576">
    <property type="term" value="C:extracellular region"/>
    <property type="evidence" value="ECO:0007669"/>
    <property type="project" value="TreeGrafter"/>
</dbReference>
<evidence type="ECO:0000256" key="1">
    <source>
        <dbReference type="ARBA" id="ARBA00007469"/>
    </source>
</evidence>
<dbReference type="Pfam" id="PF00445">
    <property type="entry name" value="Ribonuclease_T2"/>
    <property type="match status" value="1"/>
</dbReference>
<dbReference type="SUPFAM" id="SSF55895">
    <property type="entry name" value="Ribonuclease Rh-like"/>
    <property type="match status" value="1"/>
</dbReference>
<keyword evidence="6" id="KW-1185">Reference proteome</keyword>
<dbReference type="InterPro" id="IPR001568">
    <property type="entry name" value="RNase_T2-like"/>
</dbReference>
<dbReference type="InterPro" id="IPR018188">
    <property type="entry name" value="RNase_T2_His_AS_1"/>
</dbReference>
<comment type="caution">
    <text evidence="5">The sequence shown here is derived from an EMBL/GenBank/DDBJ whole genome shotgun (WGS) entry which is preliminary data.</text>
</comment>
<proteinExistence type="inferred from homology"/>
<gene>
    <name evidence="5" type="ORF">B0H15DRAFT_842342</name>
</gene>
<reference evidence="5" key="1">
    <citation type="submission" date="2023-03" db="EMBL/GenBank/DDBJ databases">
        <title>Massive genome expansion in bonnet fungi (Mycena s.s.) driven by repeated elements and novel gene families across ecological guilds.</title>
        <authorList>
            <consortium name="Lawrence Berkeley National Laboratory"/>
            <person name="Harder C.B."/>
            <person name="Miyauchi S."/>
            <person name="Viragh M."/>
            <person name="Kuo A."/>
            <person name="Thoen E."/>
            <person name="Andreopoulos B."/>
            <person name="Lu D."/>
            <person name="Skrede I."/>
            <person name="Drula E."/>
            <person name="Henrissat B."/>
            <person name="Morin E."/>
            <person name="Kohler A."/>
            <person name="Barry K."/>
            <person name="LaButti K."/>
            <person name="Morin E."/>
            <person name="Salamov A."/>
            <person name="Lipzen A."/>
            <person name="Mereny Z."/>
            <person name="Hegedus B."/>
            <person name="Baldrian P."/>
            <person name="Stursova M."/>
            <person name="Weitz H."/>
            <person name="Taylor A."/>
            <person name="Grigoriev I.V."/>
            <person name="Nagy L.G."/>
            <person name="Martin F."/>
            <person name="Kauserud H."/>
        </authorList>
    </citation>
    <scope>NUCLEOTIDE SEQUENCE</scope>
    <source>
        <strain evidence="5">CBHHK173m</strain>
    </source>
</reference>
<dbReference type="GO" id="GO:0003723">
    <property type="term" value="F:RNA binding"/>
    <property type="evidence" value="ECO:0007669"/>
    <property type="project" value="InterPro"/>
</dbReference>
<protein>
    <recommendedName>
        <fullName evidence="2">ribonuclease T2</fullName>
        <ecNumber evidence="2">4.6.1.19</ecNumber>
    </recommendedName>
</protein>
<dbReference type="PROSITE" id="PS00530">
    <property type="entry name" value="RNASE_T2_1"/>
    <property type="match status" value="1"/>
</dbReference>